<protein>
    <submittedName>
        <fullName evidence="1">Uncharacterized protein</fullName>
    </submittedName>
</protein>
<dbReference type="Pfam" id="PF17457">
    <property type="entry name" value="DUF5420"/>
    <property type="match status" value="1"/>
</dbReference>
<reference evidence="2" key="1">
    <citation type="submission" date="2018-02" db="EMBL/GenBank/DDBJ databases">
        <title>Glaesserella australis sp. nov., isolated from the lungs of pigs.</title>
        <authorList>
            <person name="Turni C."/>
            <person name="Christensen H."/>
        </authorList>
    </citation>
    <scope>NUCLEOTIDE SEQUENCE [LARGE SCALE GENOMIC DNA]</scope>
    <source>
        <strain evidence="2">HS4635</strain>
    </source>
</reference>
<accession>A0A328BVV8</accession>
<dbReference type="InterPro" id="IPR035360">
    <property type="entry name" value="DUF5420"/>
</dbReference>
<dbReference type="RefSeq" id="WP_111750140.1">
    <property type="nucleotide sequence ID" value="NZ_PTPX01000014.1"/>
</dbReference>
<dbReference type="EMBL" id="PTPX01000014">
    <property type="protein sequence ID" value="RAL18458.1"/>
    <property type="molecule type" value="Genomic_DNA"/>
</dbReference>
<organism evidence="1 2">
    <name type="scientific">Glaesserella australis</name>
    <dbReference type="NCBI Taxonomy" id="2094024"/>
    <lineage>
        <taxon>Bacteria</taxon>
        <taxon>Pseudomonadati</taxon>
        <taxon>Pseudomonadota</taxon>
        <taxon>Gammaproteobacteria</taxon>
        <taxon>Pasteurellales</taxon>
        <taxon>Pasteurellaceae</taxon>
        <taxon>Glaesserella</taxon>
    </lineage>
</organism>
<evidence type="ECO:0000313" key="2">
    <source>
        <dbReference type="Proteomes" id="UP000248689"/>
    </source>
</evidence>
<comment type="caution">
    <text evidence="1">The sequence shown here is derived from an EMBL/GenBank/DDBJ whole genome shotgun (WGS) entry which is preliminary data.</text>
</comment>
<name>A0A328BVV8_9PAST</name>
<dbReference type="AlphaFoldDB" id="A0A328BVV8"/>
<proteinExistence type="predicted"/>
<sequence>MEFKFYKGDLTQEPLKTIHKSWLDSRKKRNEKLKVIFDTIPFYDAWFGSETSIWGIVCNDDNHALKEVKETKGYKVEVINGKTVIKPDKRYKSGKELDKKLTACWHILQESPDFSRYSLKELGLYTIVHKIDRAYFSVSGICNEFYLTKIPVRNAECDGDEFPEIPPFLTEIKESEFLALQGK</sequence>
<evidence type="ECO:0000313" key="1">
    <source>
        <dbReference type="EMBL" id="RAL18458.1"/>
    </source>
</evidence>
<gene>
    <name evidence="1" type="ORF">C5N92_07020</name>
</gene>
<keyword evidence="2" id="KW-1185">Reference proteome</keyword>
<dbReference type="OrthoDB" id="5690160at2"/>
<dbReference type="Proteomes" id="UP000248689">
    <property type="component" value="Unassembled WGS sequence"/>
</dbReference>